<sequence length="338" mass="37970">MKFGKKIAHAANTSTELCKPECWLDYKQLKKLLKTFEASSAGKATAIERCSNVAVAELMKNADEKNFFLFLRKELGKVSHIFAELERRALTQFLQLLHVIEAARSEMRALPAEALNPIVERLTIVHRHLVLLRNFAVLNYCGFTKILKKHDKLTGFETKDKYMLKIVNEQAFAQHTTLKKALEIIAEEYEALKSGTVLIASRRHAVDEFASSIQDAKPTGHVRKNSNAEVSKANSKSSIKMAAPRAPKNAPASKLDTKRYRAQPLKRQTANDQKEQFACANADAAINWDAKTRPRKRSRLGAEMAEQLLPSDPLFSLMHAVEMHSQIETSKLESKSSA</sequence>
<dbReference type="InParanoid" id="A0A2R5G2S2"/>
<accession>A0A2R5G2S2</accession>
<dbReference type="Pfam" id="PF03105">
    <property type="entry name" value="SPX"/>
    <property type="match status" value="1"/>
</dbReference>
<evidence type="ECO:0000313" key="4">
    <source>
        <dbReference type="Proteomes" id="UP000241890"/>
    </source>
</evidence>
<feature type="domain" description="SPX" evidence="2">
    <location>
        <begin position="1"/>
        <end position="164"/>
    </location>
</feature>
<organism evidence="3 4">
    <name type="scientific">Hondaea fermentalgiana</name>
    <dbReference type="NCBI Taxonomy" id="2315210"/>
    <lineage>
        <taxon>Eukaryota</taxon>
        <taxon>Sar</taxon>
        <taxon>Stramenopiles</taxon>
        <taxon>Bigyra</taxon>
        <taxon>Labyrinthulomycetes</taxon>
        <taxon>Thraustochytrida</taxon>
        <taxon>Thraustochytriidae</taxon>
        <taxon>Hondaea</taxon>
    </lineage>
</organism>
<evidence type="ECO:0000313" key="3">
    <source>
        <dbReference type="EMBL" id="GBG25327.1"/>
    </source>
</evidence>
<gene>
    <name evidence="3" type="ORF">FCC1311_015452</name>
</gene>
<name>A0A2R5G2S2_9STRA</name>
<evidence type="ECO:0000259" key="2">
    <source>
        <dbReference type="PROSITE" id="PS51382"/>
    </source>
</evidence>
<dbReference type="PANTHER" id="PTHR45978:SF7">
    <property type="entry name" value="SPX DOMAIN-CONTAINING PROTEIN 4"/>
    <property type="match status" value="1"/>
</dbReference>
<dbReference type="PANTHER" id="PTHR45978">
    <property type="entry name" value="SPX DOMAIN-CONTAINING PROTEIN 3"/>
    <property type="match status" value="1"/>
</dbReference>
<keyword evidence="4" id="KW-1185">Reference proteome</keyword>
<dbReference type="PROSITE" id="PS51382">
    <property type="entry name" value="SPX"/>
    <property type="match status" value="1"/>
</dbReference>
<dbReference type="InterPro" id="IPR031142">
    <property type="entry name" value="SPX_prot"/>
</dbReference>
<dbReference type="Proteomes" id="UP000241890">
    <property type="component" value="Unassembled WGS sequence"/>
</dbReference>
<dbReference type="EMBL" id="BEYU01000012">
    <property type="protein sequence ID" value="GBG25327.1"/>
    <property type="molecule type" value="Genomic_DNA"/>
</dbReference>
<dbReference type="InterPro" id="IPR004331">
    <property type="entry name" value="SPX_dom"/>
</dbReference>
<feature type="region of interest" description="Disordered" evidence="1">
    <location>
        <begin position="218"/>
        <end position="254"/>
    </location>
</feature>
<dbReference type="AlphaFoldDB" id="A0A2R5G2S2"/>
<feature type="compositionally biased region" description="Polar residues" evidence="1">
    <location>
        <begin position="225"/>
        <end position="238"/>
    </location>
</feature>
<dbReference type="OrthoDB" id="6493944at2759"/>
<proteinExistence type="predicted"/>
<comment type="caution">
    <text evidence="3">The sequence shown here is derived from an EMBL/GenBank/DDBJ whole genome shotgun (WGS) entry which is preliminary data.</text>
</comment>
<dbReference type="CDD" id="cd14447">
    <property type="entry name" value="SPX"/>
    <property type="match status" value="1"/>
</dbReference>
<protein>
    <submittedName>
        <fullName evidence="3">SPX domain-containing protein 1</fullName>
    </submittedName>
</protein>
<evidence type="ECO:0000256" key="1">
    <source>
        <dbReference type="SAM" id="MobiDB-lite"/>
    </source>
</evidence>
<dbReference type="GO" id="GO:0016036">
    <property type="term" value="P:cellular response to phosphate starvation"/>
    <property type="evidence" value="ECO:0007669"/>
    <property type="project" value="InterPro"/>
</dbReference>
<reference evidence="3 4" key="1">
    <citation type="submission" date="2017-12" db="EMBL/GenBank/DDBJ databases">
        <title>Sequencing, de novo assembly and annotation of complete genome of a new Thraustochytrid species, strain FCC1311.</title>
        <authorList>
            <person name="Sedici K."/>
            <person name="Godart F."/>
            <person name="Aiese Cigliano R."/>
            <person name="Sanseverino W."/>
            <person name="Barakat M."/>
            <person name="Ortet P."/>
            <person name="Marechal E."/>
            <person name="Cagnac O."/>
            <person name="Amato A."/>
        </authorList>
    </citation>
    <scope>NUCLEOTIDE SEQUENCE [LARGE SCALE GENOMIC DNA]</scope>
</reference>